<evidence type="ECO:0000313" key="2">
    <source>
        <dbReference type="EMBL" id="SGZ17907.1"/>
    </source>
</evidence>
<dbReference type="AlphaFoldDB" id="A0A1L0ANB2"/>
<accession>A0A1L0ANB2</accession>
<evidence type="ECO:0000313" key="3">
    <source>
        <dbReference type="Proteomes" id="UP000183794"/>
    </source>
</evidence>
<sequence length="105" mass="11874">MKKLLCIGLMVCSASAIAGEWDYPNVQSTVSSAEEALTFLQQAYPEFGDYQLRYQTESKLGHHYNFNVLINGEYQPQKAIVVSTNKDFFVSRVFKSLENTVVRNG</sequence>
<organism evidence="2 3">
    <name type="scientific">Moritella viscosa</name>
    <dbReference type="NCBI Taxonomy" id="80854"/>
    <lineage>
        <taxon>Bacteria</taxon>
        <taxon>Pseudomonadati</taxon>
        <taxon>Pseudomonadota</taxon>
        <taxon>Gammaproteobacteria</taxon>
        <taxon>Alteromonadales</taxon>
        <taxon>Moritellaceae</taxon>
        <taxon>Moritella</taxon>
    </lineage>
</organism>
<feature type="chain" id="PRO_5013221944" evidence="1">
    <location>
        <begin position="19"/>
        <end position="105"/>
    </location>
</feature>
<protein>
    <submittedName>
        <fullName evidence="2">Uncharacterized protein</fullName>
    </submittedName>
</protein>
<gene>
    <name evidence="2" type="ORF">NVI5450_4596</name>
</gene>
<feature type="signal peptide" evidence="1">
    <location>
        <begin position="1"/>
        <end position="18"/>
    </location>
</feature>
<name>A0A1L0ANB2_9GAMM</name>
<reference evidence="2 3" key="1">
    <citation type="submission" date="2016-11" db="EMBL/GenBank/DDBJ databases">
        <authorList>
            <person name="Jaros S."/>
            <person name="Januszkiewicz K."/>
            <person name="Wedrychowicz H."/>
        </authorList>
    </citation>
    <scope>NUCLEOTIDE SEQUENCE [LARGE SCALE GENOMIC DNA]</scope>
    <source>
        <strain evidence="2">NVI 5450</strain>
    </source>
</reference>
<evidence type="ECO:0000256" key="1">
    <source>
        <dbReference type="SAM" id="SignalP"/>
    </source>
</evidence>
<dbReference type="RefSeq" id="WP_211709269.1">
    <property type="nucleotide sequence ID" value="NZ_CAWRBC010000115.1"/>
</dbReference>
<keyword evidence="1" id="KW-0732">Signal</keyword>
<dbReference type="Proteomes" id="UP000183794">
    <property type="component" value="Unassembled WGS sequence"/>
</dbReference>
<dbReference type="EMBL" id="FPLD01000131">
    <property type="protein sequence ID" value="SGZ17907.1"/>
    <property type="molecule type" value="Genomic_DNA"/>
</dbReference>
<proteinExistence type="predicted"/>